<dbReference type="EMBL" id="CAJVPV010020741">
    <property type="protein sequence ID" value="CAG8715641.1"/>
    <property type="molecule type" value="Genomic_DNA"/>
</dbReference>
<feature type="non-terminal residue" evidence="1">
    <location>
        <position position="83"/>
    </location>
</feature>
<name>A0A9N9I0W6_9GLOM</name>
<gene>
    <name evidence="1" type="ORF">AMORRO_LOCUS12982</name>
</gene>
<accession>A0A9N9I0W6</accession>
<keyword evidence="2" id="KW-1185">Reference proteome</keyword>
<organism evidence="1 2">
    <name type="scientific">Acaulospora morrowiae</name>
    <dbReference type="NCBI Taxonomy" id="94023"/>
    <lineage>
        <taxon>Eukaryota</taxon>
        <taxon>Fungi</taxon>
        <taxon>Fungi incertae sedis</taxon>
        <taxon>Mucoromycota</taxon>
        <taxon>Glomeromycotina</taxon>
        <taxon>Glomeromycetes</taxon>
        <taxon>Diversisporales</taxon>
        <taxon>Acaulosporaceae</taxon>
        <taxon>Acaulospora</taxon>
    </lineage>
</organism>
<sequence length="83" mass="9489">LPPMPNLLAMMRKVHSCVQTVVNTQLHSLFNPDSDIMSEKREIIYSISYAQKFLTHARNTQLCPQSLECCGEYAVILQKHTII</sequence>
<evidence type="ECO:0000313" key="1">
    <source>
        <dbReference type="EMBL" id="CAG8715641.1"/>
    </source>
</evidence>
<dbReference type="Proteomes" id="UP000789342">
    <property type="component" value="Unassembled WGS sequence"/>
</dbReference>
<comment type="caution">
    <text evidence="1">The sequence shown here is derived from an EMBL/GenBank/DDBJ whole genome shotgun (WGS) entry which is preliminary data.</text>
</comment>
<reference evidence="1" key="1">
    <citation type="submission" date="2021-06" db="EMBL/GenBank/DDBJ databases">
        <authorList>
            <person name="Kallberg Y."/>
            <person name="Tangrot J."/>
            <person name="Rosling A."/>
        </authorList>
    </citation>
    <scope>NUCLEOTIDE SEQUENCE</scope>
    <source>
        <strain evidence="1">CL551</strain>
    </source>
</reference>
<dbReference type="AlphaFoldDB" id="A0A9N9I0W6"/>
<protein>
    <submittedName>
        <fullName evidence="1">17909_t:CDS:1</fullName>
    </submittedName>
</protein>
<evidence type="ECO:0000313" key="2">
    <source>
        <dbReference type="Proteomes" id="UP000789342"/>
    </source>
</evidence>
<proteinExistence type="predicted"/>